<evidence type="ECO:0000256" key="9">
    <source>
        <dbReference type="ARBA" id="ARBA00023136"/>
    </source>
</evidence>
<keyword evidence="7 10" id="KW-1133">Transmembrane helix</keyword>
<evidence type="ECO:0000256" key="1">
    <source>
        <dbReference type="ARBA" id="ARBA00004007"/>
    </source>
</evidence>
<sequence>MATTENLQSRPDGANRRVAIACAALVAGMTGAAFAAVPFYEWFCKTTGYGGTPLTASSAPDHVIERSFEIRFDANVNGLPWRFTPETPSVTVKAGAVETVNYVIENTSDRETFGLAAYNVTPDLSGGYFTKMICFCFTEQKLAAGEKLVVPVTFYVDPQIDGDKDLTMLKTITLSYTFFPAKPNTSKPVVGSLSGSTPEKL</sequence>
<organism evidence="11 12">
    <name type="scientific">Prosthecodimorpha hirschii</name>
    <dbReference type="NCBI Taxonomy" id="665126"/>
    <lineage>
        <taxon>Bacteria</taxon>
        <taxon>Pseudomonadati</taxon>
        <taxon>Pseudomonadota</taxon>
        <taxon>Alphaproteobacteria</taxon>
        <taxon>Hyphomicrobiales</taxon>
        <taxon>Ancalomicrobiaceae</taxon>
        <taxon>Prosthecodimorpha</taxon>
    </lineage>
</organism>
<dbReference type="RefSeq" id="WP_054360415.1">
    <property type="nucleotide sequence ID" value="NZ_LJYW01000001.1"/>
</dbReference>
<evidence type="ECO:0000256" key="3">
    <source>
        <dbReference type="ARBA" id="ARBA00009620"/>
    </source>
</evidence>
<dbReference type="EMBL" id="LJYW01000001">
    <property type="protein sequence ID" value="KPL54247.1"/>
    <property type="molecule type" value="Genomic_DNA"/>
</dbReference>
<comment type="caution">
    <text evidence="11">The sequence shown here is derived from an EMBL/GenBank/DDBJ whole genome shotgun (WGS) entry which is preliminary data.</text>
</comment>
<proteinExistence type="inferred from homology"/>
<evidence type="ECO:0000256" key="10">
    <source>
        <dbReference type="HAMAP-Rule" id="MF_00155"/>
    </source>
</evidence>
<dbReference type="GO" id="GO:0005507">
    <property type="term" value="F:copper ion binding"/>
    <property type="evidence" value="ECO:0007669"/>
    <property type="project" value="InterPro"/>
</dbReference>
<reference evidence="11 12" key="1">
    <citation type="submission" date="2015-09" db="EMBL/GenBank/DDBJ databases">
        <authorList>
            <person name="Jackson K.R."/>
            <person name="Lunt B.L."/>
            <person name="Fisher J.N.B."/>
            <person name="Gardner A.V."/>
            <person name="Bailey M.E."/>
            <person name="Deus L.M."/>
            <person name="Earl A.S."/>
            <person name="Gibby P.D."/>
            <person name="Hartmann K.A."/>
            <person name="Liu J.E."/>
            <person name="Manci A.M."/>
            <person name="Nielsen D.A."/>
            <person name="Solomon M.B."/>
            <person name="Breakwell D.P."/>
            <person name="Burnett S.H."/>
            <person name="Grose J.H."/>
        </authorList>
    </citation>
    <scope>NUCLEOTIDE SEQUENCE [LARGE SCALE GENOMIC DNA]</scope>
    <source>
        <strain evidence="11 12">16</strain>
    </source>
</reference>
<gene>
    <name evidence="10" type="primary">ctaG</name>
    <name evidence="11" type="ORF">ABB55_20195</name>
</gene>
<dbReference type="InterPro" id="IPR007533">
    <property type="entry name" value="Cyt_c_oxidase_assmbl_CtaG"/>
</dbReference>
<comment type="subcellular location">
    <subcellularLocation>
        <location evidence="2 10">Cell inner membrane</location>
        <topology evidence="2 10">Single-pass type II membrane protein</topology>
        <orientation evidence="2 10">Periplasmic side</orientation>
    </subcellularLocation>
</comment>
<evidence type="ECO:0000256" key="4">
    <source>
        <dbReference type="ARBA" id="ARBA00015384"/>
    </source>
</evidence>
<dbReference type="SUPFAM" id="SSF110111">
    <property type="entry name" value="Ctag/Cox11"/>
    <property type="match status" value="1"/>
</dbReference>
<dbReference type="PIRSF" id="PIRSF005413">
    <property type="entry name" value="COX11"/>
    <property type="match status" value="1"/>
</dbReference>
<dbReference type="Pfam" id="PF04442">
    <property type="entry name" value="CtaG_Cox11"/>
    <property type="match status" value="1"/>
</dbReference>
<dbReference type="InterPro" id="IPR023471">
    <property type="entry name" value="CtaG/Cox11_dom_sf"/>
</dbReference>
<dbReference type="PANTHER" id="PTHR21320:SF3">
    <property type="entry name" value="CYTOCHROME C OXIDASE ASSEMBLY PROTEIN COX11, MITOCHONDRIAL-RELATED"/>
    <property type="match status" value="1"/>
</dbReference>
<evidence type="ECO:0000256" key="5">
    <source>
        <dbReference type="ARBA" id="ARBA00022692"/>
    </source>
</evidence>
<keyword evidence="10" id="KW-0997">Cell inner membrane</keyword>
<evidence type="ECO:0000313" key="12">
    <source>
        <dbReference type="Proteomes" id="UP000048984"/>
    </source>
</evidence>
<dbReference type="STRING" id="665126.ABB55_20195"/>
<dbReference type="Gene3D" id="2.60.370.10">
    <property type="entry name" value="Ctag/Cox11"/>
    <property type="match status" value="1"/>
</dbReference>
<protein>
    <recommendedName>
        <fullName evidence="4 10">Cytochrome c oxidase assembly protein CtaG</fullName>
    </recommendedName>
</protein>
<comment type="similarity">
    <text evidence="3 10">Belongs to the COX11/CtaG family.</text>
</comment>
<keyword evidence="5 10" id="KW-0812">Transmembrane</keyword>
<keyword evidence="8 10" id="KW-0186">Copper</keyword>
<comment type="function">
    <text evidence="1 10">Exerts its effect at some terminal stage of cytochrome c oxidase synthesis, probably by being involved in the insertion of the copper B into subunit I.</text>
</comment>
<evidence type="ECO:0000256" key="6">
    <source>
        <dbReference type="ARBA" id="ARBA00022968"/>
    </source>
</evidence>
<keyword evidence="6 10" id="KW-0735">Signal-anchor</keyword>
<dbReference type="PANTHER" id="PTHR21320">
    <property type="entry name" value="CYTOCHROME C OXIDASE ASSEMBLY PROTEIN COX11-RELATED"/>
    <property type="match status" value="1"/>
</dbReference>
<dbReference type="GO" id="GO:0005886">
    <property type="term" value="C:plasma membrane"/>
    <property type="evidence" value="ECO:0007669"/>
    <property type="project" value="UniProtKB-SubCell"/>
</dbReference>
<keyword evidence="10" id="KW-1003">Cell membrane</keyword>
<name>A0A0P6VN48_9HYPH</name>
<feature type="topological domain" description="Periplasmic" evidence="10">
    <location>
        <begin position="37"/>
        <end position="201"/>
    </location>
</feature>
<evidence type="ECO:0000313" key="11">
    <source>
        <dbReference type="EMBL" id="KPL54247.1"/>
    </source>
</evidence>
<dbReference type="Proteomes" id="UP000048984">
    <property type="component" value="Unassembled WGS sequence"/>
</dbReference>
<dbReference type="AlphaFoldDB" id="A0A0P6VN48"/>
<dbReference type="HAMAP" id="MF_00155">
    <property type="entry name" value="CtaG"/>
    <property type="match status" value="1"/>
</dbReference>
<feature type="topological domain" description="Cytoplasmic" evidence="10">
    <location>
        <begin position="1"/>
        <end position="13"/>
    </location>
</feature>
<dbReference type="NCBIfam" id="NF003465">
    <property type="entry name" value="PRK05089.1"/>
    <property type="match status" value="1"/>
</dbReference>
<evidence type="ECO:0000256" key="8">
    <source>
        <dbReference type="ARBA" id="ARBA00023008"/>
    </source>
</evidence>
<keyword evidence="9 10" id="KW-0472">Membrane</keyword>
<evidence type="ECO:0000256" key="2">
    <source>
        <dbReference type="ARBA" id="ARBA00004382"/>
    </source>
</evidence>
<dbReference type="GO" id="GO:0008535">
    <property type="term" value="P:respiratory chain complex IV assembly"/>
    <property type="evidence" value="ECO:0007669"/>
    <property type="project" value="UniProtKB-UniRule"/>
</dbReference>
<reference evidence="11 12" key="2">
    <citation type="submission" date="2015-10" db="EMBL/GenBank/DDBJ databases">
        <title>Draft Genome Sequence of Prosthecomicrobium hirschii ATCC 27832.</title>
        <authorList>
            <person name="Daniel J."/>
            <person name="Givan S.A."/>
            <person name="Brun Y.V."/>
            <person name="Brown P.J."/>
        </authorList>
    </citation>
    <scope>NUCLEOTIDE SEQUENCE [LARGE SCALE GENOMIC DNA]</scope>
    <source>
        <strain evidence="11 12">16</strain>
    </source>
</reference>
<accession>A0A0P6VN48</accession>
<keyword evidence="12" id="KW-1185">Reference proteome</keyword>
<evidence type="ECO:0000256" key="7">
    <source>
        <dbReference type="ARBA" id="ARBA00022989"/>
    </source>
</evidence>